<organism evidence="1 2">
    <name type="scientific">Streptococcus cristatus ATCC 51100</name>
    <dbReference type="NCBI Taxonomy" id="889201"/>
    <lineage>
        <taxon>Bacteria</taxon>
        <taxon>Bacillati</taxon>
        <taxon>Bacillota</taxon>
        <taxon>Bacilli</taxon>
        <taxon>Lactobacillales</taxon>
        <taxon>Streptococcaceae</taxon>
        <taxon>Streptococcus</taxon>
    </lineage>
</organism>
<dbReference type="AlphaFoldDB" id="A0AAV3EEY2"/>
<accession>A0AAV3EEY2</accession>
<evidence type="ECO:0000313" key="1">
    <source>
        <dbReference type="EMBL" id="EGU67966.1"/>
    </source>
</evidence>
<reference evidence="1 2" key="1">
    <citation type="submission" date="2011-05" db="EMBL/GenBank/DDBJ databases">
        <authorList>
            <person name="Durkin A.S."/>
            <person name="McCorrison J."/>
            <person name="Torralba M."/>
            <person name="Gillis M."/>
            <person name="Methe B."/>
            <person name="Sutton G."/>
            <person name="Nelson K.E."/>
        </authorList>
    </citation>
    <scope>NUCLEOTIDE SEQUENCE [LARGE SCALE GENOMIC DNA]</scope>
    <source>
        <strain evidence="1 2">ATCC 51100</strain>
    </source>
</reference>
<dbReference type="Proteomes" id="UP000004274">
    <property type="component" value="Unassembled WGS sequence"/>
</dbReference>
<dbReference type="EMBL" id="AFUE01000006">
    <property type="protein sequence ID" value="EGU67966.1"/>
    <property type="molecule type" value="Genomic_DNA"/>
</dbReference>
<proteinExistence type="predicted"/>
<sequence>MRIAIQLYFILTDFPTFRKLSYRIYKKEKKSVEQQTSFLSI</sequence>
<protein>
    <submittedName>
        <fullName evidence="1">Uncharacterized protein</fullName>
    </submittedName>
</protein>
<comment type="caution">
    <text evidence="1">The sequence shown here is derived from an EMBL/GenBank/DDBJ whole genome shotgun (WGS) entry which is preliminary data.</text>
</comment>
<gene>
    <name evidence="1" type="ORF">HMPREF9960_1877</name>
</gene>
<name>A0AAV3EEY2_STRCR</name>
<evidence type="ECO:0000313" key="2">
    <source>
        <dbReference type="Proteomes" id="UP000004274"/>
    </source>
</evidence>